<dbReference type="SUPFAM" id="SSF46689">
    <property type="entry name" value="Homeodomain-like"/>
    <property type="match status" value="1"/>
</dbReference>
<reference evidence="6 7" key="1">
    <citation type="journal article" date="2018" name="Sci. Rep.">
        <title>Rhizobium tumorigenes sp. nov., a novel plant tumorigenic bacterium isolated from cane gall tumors on thornless blackberry.</title>
        <authorList>
            <person name="Kuzmanovi N."/>
            <person name="Smalla K."/>
            <person name="Gronow S."/>
            <person name="PuBawska J."/>
        </authorList>
    </citation>
    <scope>NUCLEOTIDE SEQUENCE [LARGE SCALE GENOMIC DNA]</scope>
    <source>
        <strain evidence="6 7">CCBAU 85046</strain>
    </source>
</reference>
<dbReference type="InterPro" id="IPR036388">
    <property type="entry name" value="WH-like_DNA-bd_sf"/>
</dbReference>
<dbReference type="Gene3D" id="1.10.10.10">
    <property type="entry name" value="Winged helix-like DNA-binding domain superfamily/Winged helix DNA-binding domain"/>
    <property type="match status" value="1"/>
</dbReference>
<dbReference type="InterPro" id="IPR035472">
    <property type="entry name" value="RpiR-like_SIS"/>
</dbReference>
<dbReference type="EMBL" id="PCDP01000036">
    <property type="protein sequence ID" value="PZM12993.1"/>
    <property type="molecule type" value="Genomic_DNA"/>
</dbReference>
<feature type="domain" description="SIS" evidence="5">
    <location>
        <begin position="133"/>
        <end position="273"/>
    </location>
</feature>
<keyword evidence="1" id="KW-0805">Transcription regulation</keyword>
<dbReference type="PANTHER" id="PTHR30514">
    <property type="entry name" value="GLUCOKINASE"/>
    <property type="match status" value="1"/>
</dbReference>
<keyword evidence="7" id="KW-1185">Reference proteome</keyword>
<dbReference type="InterPro" id="IPR046348">
    <property type="entry name" value="SIS_dom_sf"/>
</dbReference>
<name>A0A2W4EP67_9HYPH</name>
<dbReference type="Pfam" id="PF01418">
    <property type="entry name" value="HTH_6"/>
    <property type="match status" value="1"/>
</dbReference>
<dbReference type="CDD" id="cd05013">
    <property type="entry name" value="SIS_RpiR"/>
    <property type="match status" value="1"/>
</dbReference>
<dbReference type="Gene3D" id="3.40.50.10490">
    <property type="entry name" value="Glucose-6-phosphate isomerase like protein, domain 1"/>
    <property type="match status" value="1"/>
</dbReference>
<dbReference type="Proteomes" id="UP000248925">
    <property type="component" value="Unassembled WGS sequence"/>
</dbReference>
<dbReference type="InterPro" id="IPR000281">
    <property type="entry name" value="HTH_RpiR"/>
</dbReference>
<evidence type="ECO:0000259" key="4">
    <source>
        <dbReference type="PROSITE" id="PS51071"/>
    </source>
</evidence>
<sequence>MKKVNADDPSTQSRNGVSLLVRLESALDYPNALSRAAQYILEYPQNVVHQPLAETSEASKAGQATIFRLCRELGFKGFTDFKLALAAELARRPQNSTDSYDAADDNPDHLEVAISKALSSTRQLMSAIDVTEIAQLLVETRQIVLYGSGTSATAAQAFSFHMLGLGVNAHNVPNANIAAECALALREGAVAIAISQSGVSPDTVQFLKSAKGSGARTIAITAHPKASISKYADVIIQMSRIHHIGRSGSSVGLIQAVYVAEILSTAVASLPHKSR</sequence>
<comment type="caution">
    <text evidence="6">The sequence shown here is derived from an EMBL/GenBank/DDBJ whole genome shotgun (WGS) entry which is preliminary data.</text>
</comment>
<organism evidence="6 7">
    <name type="scientific">Rhizobium tubonense</name>
    <dbReference type="NCBI Taxonomy" id="484088"/>
    <lineage>
        <taxon>Bacteria</taxon>
        <taxon>Pseudomonadati</taxon>
        <taxon>Pseudomonadota</taxon>
        <taxon>Alphaproteobacteria</taxon>
        <taxon>Hyphomicrobiales</taxon>
        <taxon>Rhizobiaceae</taxon>
        <taxon>Rhizobium/Agrobacterium group</taxon>
        <taxon>Rhizobium</taxon>
    </lineage>
</organism>
<dbReference type="GO" id="GO:1901135">
    <property type="term" value="P:carbohydrate derivative metabolic process"/>
    <property type="evidence" value="ECO:0007669"/>
    <property type="project" value="InterPro"/>
</dbReference>
<dbReference type="PROSITE" id="PS51071">
    <property type="entry name" value="HTH_RPIR"/>
    <property type="match status" value="1"/>
</dbReference>
<evidence type="ECO:0000256" key="3">
    <source>
        <dbReference type="ARBA" id="ARBA00023163"/>
    </source>
</evidence>
<keyword evidence="2" id="KW-0238">DNA-binding</keyword>
<keyword evidence="3" id="KW-0804">Transcription</keyword>
<dbReference type="PANTHER" id="PTHR30514:SF9">
    <property type="entry name" value="TRANSCRIPTIONAL REGULATOR"/>
    <property type="match status" value="1"/>
</dbReference>
<dbReference type="InterPro" id="IPR047640">
    <property type="entry name" value="RpiR-like"/>
</dbReference>
<evidence type="ECO:0008006" key="8">
    <source>
        <dbReference type="Google" id="ProtNLM"/>
    </source>
</evidence>
<dbReference type="PROSITE" id="PS51464">
    <property type="entry name" value="SIS"/>
    <property type="match status" value="1"/>
</dbReference>
<evidence type="ECO:0000256" key="1">
    <source>
        <dbReference type="ARBA" id="ARBA00023015"/>
    </source>
</evidence>
<dbReference type="GO" id="GO:0003700">
    <property type="term" value="F:DNA-binding transcription factor activity"/>
    <property type="evidence" value="ECO:0007669"/>
    <property type="project" value="InterPro"/>
</dbReference>
<evidence type="ECO:0000256" key="2">
    <source>
        <dbReference type="ARBA" id="ARBA00023125"/>
    </source>
</evidence>
<evidence type="ECO:0000313" key="6">
    <source>
        <dbReference type="EMBL" id="PZM12993.1"/>
    </source>
</evidence>
<dbReference type="InterPro" id="IPR009057">
    <property type="entry name" value="Homeodomain-like_sf"/>
</dbReference>
<dbReference type="GO" id="GO:0003677">
    <property type="term" value="F:DNA binding"/>
    <property type="evidence" value="ECO:0007669"/>
    <property type="project" value="UniProtKB-KW"/>
</dbReference>
<proteinExistence type="predicted"/>
<feature type="domain" description="HTH rpiR-type" evidence="4">
    <location>
        <begin position="17"/>
        <end position="92"/>
    </location>
</feature>
<dbReference type="InterPro" id="IPR001347">
    <property type="entry name" value="SIS_dom"/>
</dbReference>
<protein>
    <recommendedName>
        <fullName evidence="8">RpiR family transcriptional regulator</fullName>
    </recommendedName>
</protein>
<gene>
    <name evidence="6" type="ORF">CPY51_15835</name>
</gene>
<evidence type="ECO:0000313" key="7">
    <source>
        <dbReference type="Proteomes" id="UP000248925"/>
    </source>
</evidence>
<dbReference type="AlphaFoldDB" id="A0A2W4EP67"/>
<dbReference type="Pfam" id="PF01380">
    <property type="entry name" value="SIS"/>
    <property type="match status" value="1"/>
</dbReference>
<accession>A0A2W4EP67</accession>
<dbReference type="GO" id="GO:0097367">
    <property type="term" value="F:carbohydrate derivative binding"/>
    <property type="evidence" value="ECO:0007669"/>
    <property type="project" value="InterPro"/>
</dbReference>
<evidence type="ECO:0000259" key="5">
    <source>
        <dbReference type="PROSITE" id="PS51464"/>
    </source>
</evidence>
<dbReference type="SUPFAM" id="SSF53697">
    <property type="entry name" value="SIS domain"/>
    <property type="match status" value="1"/>
</dbReference>